<dbReference type="Gene3D" id="3.40.50.2020">
    <property type="match status" value="1"/>
</dbReference>
<reference evidence="4" key="1">
    <citation type="submission" date="2022-01" db="EMBL/GenBank/DDBJ databases">
        <title>Genome sequnece data of strain Bradyrhizobium sp. nov.</title>
        <authorList>
            <person name="Zhang J."/>
        </authorList>
    </citation>
    <scope>NUCLEOTIDE SEQUENCE</scope>
    <source>
        <strain evidence="5">WYCCWR 12774</strain>
        <strain evidence="4">WYCCWR 13023</strain>
    </source>
</reference>
<dbReference type="SUPFAM" id="SSF56235">
    <property type="entry name" value="N-terminal nucleophile aminohydrolases (Ntn hydrolases)"/>
    <property type="match status" value="1"/>
</dbReference>
<dbReference type="InterPro" id="IPR029057">
    <property type="entry name" value="PRTase-like"/>
</dbReference>
<evidence type="ECO:0000313" key="7">
    <source>
        <dbReference type="Proteomes" id="UP001139054"/>
    </source>
</evidence>
<dbReference type="Proteomes" id="UP001139054">
    <property type="component" value="Unassembled WGS sequence"/>
</dbReference>
<dbReference type="GO" id="GO:0016740">
    <property type="term" value="F:transferase activity"/>
    <property type="evidence" value="ECO:0007669"/>
    <property type="project" value="UniProtKB-KW"/>
</dbReference>
<dbReference type="Gene3D" id="3.60.20.10">
    <property type="entry name" value="Glutamine Phosphoribosylpyrophosphate, subunit 1, domain 1"/>
    <property type="match status" value="1"/>
</dbReference>
<evidence type="ECO:0000259" key="3">
    <source>
        <dbReference type="PROSITE" id="PS51278"/>
    </source>
</evidence>
<dbReference type="PROSITE" id="PS51278">
    <property type="entry name" value="GATASE_TYPE_2"/>
    <property type="match status" value="1"/>
</dbReference>
<evidence type="ECO:0000256" key="2">
    <source>
        <dbReference type="ARBA" id="ARBA00022962"/>
    </source>
</evidence>
<dbReference type="EMBL" id="JAKLUA010000024">
    <property type="protein sequence ID" value="MCG2672753.1"/>
    <property type="molecule type" value="Genomic_DNA"/>
</dbReference>
<keyword evidence="1" id="KW-0808">Transferase</keyword>
<dbReference type="CDD" id="cd06223">
    <property type="entry name" value="PRTases_typeI"/>
    <property type="match status" value="1"/>
</dbReference>
<evidence type="ECO:0000313" key="5">
    <source>
        <dbReference type="EMBL" id="MCG2672753.1"/>
    </source>
</evidence>
<keyword evidence="6" id="KW-1185">Reference proteome</keyword>
<sequence>MSGVAAAFFCPSSNSQADVYDRLEHMIPKLALRGQAAVGVAAFMHKQGIRYGRAFQSSSASVRIDPNEQDRRFRPHVAIAQVRSRCRELSDGVDLQSIHNNAGTSRHLAISLDEALVNARELRGAFLAQEQRSTVNTDAELLLKCIERCCERHYWRHGLAANYETVFREIDDRIDGAISALFLDGDGNLIAYRNRSGLRPLETMQTDDGFLLFASENCAFAALEGKTRQISPGHITYVDGTTGGSVSRAVHNGRHKARLCAYEALYLGSPNTSVEGHSHFETRYNIGAALGGIVAQRLQAEADPTCTLVSSKPRTGGPFADGLYASLAEYGLLAERREVVATTFLQRTLIGTTDERKSRISQKYRVLETDLTKTSVVIVDEALIRGDTSRAVTSMLLTAGAKAVHWAIGSPPIVAPNYYGMGINTLDELAFWQIWKRLPSEQRTQSLRFHKMEPHVLRLIESNIATSINAASITYLPFPLLESLLPLRPESFDLSPFTFEMPTRAGQERADRNLRELVADLPRMQSVHA</sequence>
<dbReference type="PANTHER" id="PTHR11907">
    <property type="entry name" value="AMIDOPHOSPHORIBOSYLTRANSFERASE"/>
    <property type="match status" value="1"/>
</dbReference>
<accession>A0A9X1RKP3</accession>
<name>A0A9X1RKP3_9BRAD</name>
<gene>
    <name evidence="5" type="ORF">L6637_38085</name>
    <name evidence="4" type="ORF">L6654_35670</name>
</gene>
<evidence type="ECO:0000256" key="1">
    <source>
        <dbReference type="ARBA" id="ARBA00022679"/>
    </source>
</evidence>
<evidence type="ECO:0000313" key="6">
    <source>
        <dbReference type="Proteomes" id="UP001139012"/>
    </source>
</evidence>
<keyword evidence="2" id="KW-0315">Glutamine amidotransferase</keyword>
<dbReference type="InterPro" id="IPR000836">
    <property type="entry name" value="PRTase_dom"/>
</dbReference>
<dbReference type="SUPFAM" id="SSF53271">
    <property type="entry name" value="PRTase-like"/>
    <property type="match status" value="1"/>
</dbReference>
<dbReference type="InterPro" id="IPR017932">
    <property type="entry name" value="GATase_2_dom"/>
</dbReference>
<dbReference type="RefSeq" id="WP_232995602.1">
    <property type="nucleotide sequence ID" value="NZ_JAKLTY010000034.1"/>
</dbReference>
<organism evidence="4 7">
    <name type="scientific">Bradyrhizobium zhengyangense</name>
    <dbReference type="NCBI Taxonomy" id="2911009"/>
    <lineage>
        <taxon>Bacteria</taxon>
        <taxon>Pseudomonadati</taxon>
        <taxon>Pseudomonadota</taxon>
        <taxon>Alphaproteobacteria</taxon>
        <taxon>Hyphomicrobiales</taxon>
        <taxon>Nitrobacteraceae</taxon>
        <taxon>Bradyrhizobium</taxon>
    </lineage>
</organism>
<dbReference type="AlphaFoldDB" id="A0A9X1RKP3"/>
<protein>
    <recommendedName>
        <fullName evidence="3">Glutamine amidotransferase type-2 domain-containing protein</fullName>
    </recommendedName>
</protein>
<dbReference type="CDD" id="cd00352">
    <property type="entry name" value="Gn_AT_II"/>
    <property type="match status" value="1"/>
</dbReference>
<dbReference type="InterPro" id="IPR029055">
    <property type="entry name" value="Ntn_hydrolases_N"/>
</dbReference>
<proteinExistence type="predicted"/>
<dbReference type="EMBL" id="JAKLTY010000034">
    <property type="protein sequence ID" value="MCG2631960.1"/>
    <property type="molecule type" value="Genomic_DNA"/>
</dbReference>
<dbReference type="Pfam" id="PF13537">
    <property type="entry name" value="GATase_7"/>
    <property type="match status" value="1"/>
</dbReference>
<dbReference type="Proteomes" id="UP001139012">
    <property type="component" value="Unassembled WGS sequence"/>
</dbReference>
<evidence type="ECO:0000313" key="4">
    <source>
        <dbReference type="EMBL" id="MCG2631960.1"/>
    </source>
</evidence>
<feature type="domain" description="Glutamine amidotransferase type-2" evidence="3">
    <location>
        <begin position="1"/>
        <end position="241"/>
    </location>
</feature>
<comment type="caution">
    <text evidence="4">The sequence shown here is derived from an EMBL/GenBank/DDBJ whole genome shotgun (WGS) entry which is preliminary data.</text>
</comment>